<evidence type="ECO:0000256" key="3">
    <source>
        <dbReference type="ARBA" id="ARBA00022833"/>
    </source>
</evidence>
<protein>
    <recommendedName>
        <fullName evidence="7">AIPP2-like SPOC-like domain-containing protein</fullName>
    </recommendedName>
</protein>
<dbReference type="GO" id="GO:0008270">
    <property type="term" value="F:zinc ion binding"/>
    <property type="evidence" value="ECO:0007669"/>
    <property type="project" value="UniProtKB-KW"/>
</dbReference>
<dbReference type="InterPro" id="IPR056280">
    <property type="entry name" value="AIPP2-like_SPOC"/>
</dbReference>
<dbReference type="Pfam" id="PF23121">
    <property type="entry name" value="SPOC_AIPP2"/>
    <property type="match status" value="1"/>
</dbReference>
<dbReference type="PANTHER" id="PTHR33304">
    <property type="match status" value="1"/>
</dbReference>
<keyword evidence="2" id="KW-0863">Zinc-finger</keyword>
<proteinExistence type="predicted"/>
<evidence type="ECO:0000313" key="9">
    <source>
        <dbReference type="Proteomes" id="UP000626092"/>
    </source>
</evidence>
<name>A0A834GMZ5_RHOSS</name>
<evidence type="ECO:0000256" key="5">
    <source>
        <dbReference type="ARBA" id="ARBA00023163"/>
    </source>
</evidence>
<dbReference type="PANTHER" id="PTHR33304:SF36">
    <property type="entry name" value="GB|AAF26970.1-RELATED"/>
    <property type="match status" value="1"/>
</dbReference>
<dbReference type="GO" id="GO:0034244">
    <property type="term" value="P:negative regulation of transcription elongation by RNA polymerase II"/>
    <property type="evidence" value="ECO:0007669"/>
    <property type="project" value="InterPro"/>
</dbReference>
<organism evidence="8 9">
    <name type="scientific">Rhododendron simsii</name>
    <name type="common">Sims's rhododendron</name>
    <dbReference type="NCBI Taxonomy" id="118357"/>
    <lineage>
        <taxon>Eukaryota</taxon>
        <taxon>Viridiplantae</taxon>
        <taxon>Streptophyta</taxon>
        <taxon>Embryophyta</taxon>
        <taxon>Tracheophyta</taxon>
        <taxon>Spermatophyta</taxon>
        <taxon>Magnoliopsida</taxon>
        <taxon>eudicotyledons</taxon>
        <taxon>Gunneridae</taxon>
        <taxon>Pentapetalae</taxon>
        <taxon>asterids</taxon>
        <taxon>Ericales</taxon>
        <taxon>Ericaceae</taxon>
        <taxon>Ericoideae</taxon>
        <taxon>Rhodoreae</taxon>
        <taxon>Rhododendron</taxon>
    </lineage>
</organism>
<accession>A0A834GMZ5</accession>
<evidence type="ECO:0000256" key="4">
    <source>
        <dbReference type="ARBA" id="ARBA00023015"/>
    </source>
</evidence>
<reference evidence="8" key="1">
    <citation type="submission" date="2019-11" db="EMBL/GenBank/DDBJ databases">
        <authorList>
            <person name="Liu Y."/>
            <person name="Hou J."/>
            <person name="Li T.-Q."/>
            <person name="Guan C.-H."/>
            <person name="Wu X."/>
            <person name="Wu H.-Z."/>
            <person name="Ling F."/>
            <person name="Zhang R."/>
            <person name="Shi X.-G."/>
            <person name="Ren J.-P."/>
            <person name="Chen E.-F."/>
            <person name="Sun J.-M."/>
        </authorList>
    </citation>
    <scope>NUCLEOTIDE SEQUENCE</scope>
    <source>
        <strain evidence="8">Adult_tree_wgs_1</strain>
        <tissue evidence="8">Leaves</tissue>
    </source>
</reference>
<dbReference type="InterPro" id="IPR049914">
    <property type="entry name" value="PHD1-3/5-6"/>
</dbReference>
<evidence type="ECO:0000256" key="2">
    <source>
        <dbReference type="ARBA" id="ARBA00022771"/>
    </source>
</evidence>
<feature type="domain" description="AIPP2-like SPOC-like" evidence="7">
    <location>
        <begin position="313"/>
        <end position="444"/>
    </location>
</feature>
<gene>
    <name evidence="8" type="ORF">RHSIM_Rhsim08G0146400</name>
</gene>
<keyword evidence="4" id="KW-0805">Transcription regulation</keyword>
<dbReference type="GO" id="GO:0140566">
    <property type="term" value="F:histone reader activity"/>
    <property type="evidence" value="ECO:0007669"/>
    <property type="project" value="InterPro"/>
</dbReference>
<dbReference type="Proteomes" id="UP000626092">
    <property type="component" value="Unassembled WGS sequence"/>
</dbReference>
<keyword evidence="9" id="KW-1185">Reference proteome</keyword>
<evidence type="ECO:0000256" key="1">
    <source>
        <dbReference type="ARBA" id="ARBA00022723"/>
    </source>
</evidence>
<dbReference type="EMBL" id="WJXA01000008">
    <property type="protein sequence ID" value="KAF7136214.1"/>
    <property type="molecule type" value="Genomic_DNA"/>
</dbReference>
<sequence length="531" mass="59380">MEEGEEENDLLCVHDLLWQPFADDVPALWLCGACDLPKTSMLDPSAMVHQENSHSAGFSETRKHSRGCGRFKWEKTVQSGKVKYISAREAMMLSSGAKDFASRAKRNLHSSVMPSKIVPSMPARTPIKLKVLSPKSSQSFKANPSFETVEPLPPRHCNTQMNLVVKQQAVRMIEDSKGFINLAPWDGTTKNPREIDSESSSGAPGLSISVSEKKASLTPRKGYINERKPIDTLKPAVETKIESITEVKKENKESFDSFSSLPVMHFPPLSSSGTQTSCGNVESRNLDIKDGGLVTVLSKPEKCFHGPALDSSWMGSFKIIDSISREELNDGFKAHPPSTVRGKVYEFSKKMPKVLQFKMLPRDNVWTDIFEDYYPTEDDIGLYFFSSDSQRSSSYIALLELIETRDVVMRSYIDGAELLMFSSKHLSSNSQRWNDDKYFLWGVFRNVKKCKAVSKLNEELPWLSRPSDSTNDNDANGDSSLVDRQDMRRVDKAILSRESSTRACGSAKVGHANVSRFSGTVRHTSRFSGDL</sequence>
<dbReference type="AlphaFoldDB" id="A0A834GMZ5"/>
<dbReference type="OrthoDB" id="651601at2759"/>
<keyword evidence="3" id="KW-0862">Zinc</keyword>
<keyword evidence="1" id="KW-0479">Metal-binding</keyword>
<evidence type="ECO:0000313" key="8">
    <source>
        <dbReference type="EMBL" id="KAF7136214.1"/>
    </source>
</evidence>
<evidence type="ECO:0000256" key="6">
    <source>
        <dbReference type="SAM" id="MobiDB-lite"/>
    </source>
</evidence>
<evidence type="ECO:0000259" key="7">
    <source>
        <dbReference type="Pfam" id="PF23121"/>
    </source>
</evidence>
<keyword evidence="5" id="KW-0804">Transcription</keyword>
<feature type="region of interest" description="Disordered" evidence="6">
    <location>
        <begin position="184"/>
        <end position="207"/>
    </location>
</feature>
<comment type="caution">
    <text evidence="8">The sequence shown here is derived from an EMBL/GenBank/DDBJ whole genome shotgun (WGS) entry which is preliminary data.</text>
</comment>